<reference evidence="1 2" key="1">
    <citation type="journal article" date="2016" name="Nat. Commun.">
        <title>Thousands of microbial genomes shed light on interconnected biogeochemical processes in an aquifer system.</title>
        <authorList>
            <person name="Anantharaman K."/>
            <person name="Brown C.T."/>
            <person name="Hug L.A."/>
            <person name="Sharon I."/>
            <person name="Castelle C.J."/>
            <person name="Probst A.J."/>
            <person name="Thomas B.C."/>
            <person name="Singh A."/>
            <person name="Wilkins M.J."/>
            <person name="Karaoz U."/>
            <person name="Brodie E.L."/>
            <person name="Williams K.H."/>
            <person name="Hubbard S.S."/>
            <person name="Banfield J.F."/>
        </authorList>
    </citation>
    <scope>NUCLEOTIDE SEQUENCE [LARGE SCALE GENOMIC DNA]</scope>
</reference>
<organism evidence="1 2">
    <name type="scientific">Candidatus Wildermuthbacteria bacterium RIFCSPLOWO2_01_FULL_48_16</name>
    <dbReference type="NCBI Taxonomy" id="1802461"/>
    <lineage>
        <taxon>Bacteria</taxon>
        <taxon>Candidatus Wildermuthiibacteriota</taxon>
    </lineage>
</organism>
<proteinExistence type="predicted"/>
<dbReference type="STRING" id="1802461.A3B24_02800"/>
<evidence type="ECO:0000313" key="1">
    <source>
        <dbReference type="EMBL" id="OHA72813.1"/>
    </source>
</evidence>
<protein>
    <submittedName>
        <fullName evidence="1">Uncharacterized protein</fullName>
    </submittedName>
</protein>
<sequence length="65" mass="7658">MGNFQEGVLFLVRSRKKRRQSYLERKVAFQNITLTASLGRDIMQLVRPKVAYKLKQIESEYGPRN</sequence>
<dbReference type="Proteomes" id="UP000176917">
    <property type="component" value="Unassembled WGS sequence"/>
</dbReference>
<name>A0A1G2RIY3_9BACT</name>
<dbReference type="EMBL" id="MHUG01000022">
    <property type="protein sequence ID" value="OHA72813.1"/>
    <property type="molecule type" value="Genomic_DNA"/>
</dbReference>
<accession>A0A1G2RIY3</accession>
<evidence type="ECO:0000313" key="2">
    <source>
        <dbReference type="Proteomes" id="UP000176917"/>
    </source>
</evidence>
<dbReference type="AlphaFoldDB" id="A0A1G2RIY3"/>
<gene>
    <name evidence="1" type="ORF">A3B24_02800</name>
</gene>
<comment type="caution">
    <text evidence="1">The sequence shown here is derived from an EMBL/GenBank/DDBJ whole genome shotgun (WGS) entry which is preliminary data.</text>
</comment>